<dbReference type="EMBL" id="CP144695">
    <property type="protein sequence ID" value="WVZ08419.1"/>
    <property type="molecule type" value="Genomic_DNA"/>
</dbReference>
<name>A0AAQ3RXN5_VIGMU</name>
<dbReference type="Proteomes" id="UP001374535">
    <property type="component" value="Chromosome 6"/>
</dbReference>
<sequence length="129" mass="14112">MLVNFDHILYVAASISFAFSNVKFPSSLFSNSAAPTHAVVDKVFMVPSTGTPISFSDMTFPSFFISELSTEYNSRIFSSGSSSHFDFMLPSVGNCSELECFVITFSVLGSSNWWSACSLSAVFLPVNWV</sequence>
<protein>
    <submittedName>
        <fullName evidence="1">Uncharacterized protein</fullName>
    </submittedName>
</protein>
<reference evidence="1 2" key="1">
    <citation type="journal article" date="2023" name="Life. Sci Alliance">
        <title>Evolutionary insights into 3D genome organization and epigenetic landscape of Vigna mungo.</title>
        <authorList>
            <person name="Junaid A."/>
            <person name="Singh B."/>
            <person name="Bhatia S."/>
        </authorList>
    </citation>
    <scope>NUCLEOTIDE SEQUENCE [LARGE SCALE GENOMIC DNA]</scope>
    <source>
        <strain evidence="1">Urdbean</strain>
    </source>
</reference>
<accession>A0AAQ3RXN5</accession>
<gene>
    <name evidence="1" type="ORF">V8G54_021765</name>
</gene>
<evidence type="ECO:0000313" key="2">
    <source>
        <dbReference type="Proteomes" id="UP001374535"/>
    </source>
</evidence>
<dbReference type="AlphaFoldDB" id="A0AAQ3RXN5"/>
<evidence type="ECO:0000313" key="1">
    <source>
        <dbReference type="EMBL" id="WVZ08419.1"/>
    </source>
</evidence>
<proteinExistence type="predicted"/>
<keyword evidence="2" id="KW-1185">Reference proteome</keyword>
<organism evidence="1 2">
    <name type="scientific">Vigna mungo</name>
    <name type="common">Black gram</name>
    <name type="synonym">Phaseolus mungo</name>
    <dbReference type="NCBI Taxonomy" id="3915"/>
    <lineage>
        <taxon>Eukaryota</taxon>
        <taxon>Viridiplantae</taxon>
        <taxon>Streptophyta</taxon>
        <taxon>Embryophyta</taxon>
        <taxon>Tracheophyta</taxon>
        <taxon>Spermatophyta</taxon>
        <taxon>Magnoliopsida</taxon>
        <taxon>eudicotyledons</taxon>
        <taxon>Gunneridae</taxon>
        <taxon>Pentapetalae</taxon>
        <taxon>rosids</taxon>
        <taxon>fabids</taxon>
        <taxon>Fabales</taxon>
        <taxon>Fabaceae</taxon>
        <taxon>Papilionoideae</taxon>
        <taxon>50 kb inversion clade</taxon>
        <taxon>NPAAA clade</taxon>
        <taxon>indigoferoid/millettioid clade</taxon>
        <taxon>Phaseoleae</taxon>
        <taxon>Vigna</taxon>
    </lineage>
</organism>